<evidence type="ECO:0000313" key="7">
    <source>
        <dbReference type="EMBL" id="ROR83038.1"/>
    </source>
</evidence>
<dbReference type="Pfam" id="PF00126">
    <property type="entry name" value="HTH_1"/>
    <property type="match status" value="1"/>
</dbReference>
<dbReference type="EMBL" id="RKHL01000001">
    <property type="protein sequence ID" value="ROR83038.1"/>
    <property type="molecule type" value="Genomic_DNA"/>
</dbReference>
<evidence type="ECO:0000259" key="5">
    <source>
        <dbReference type="PROSITE" id="PS50931"/>
    </source>
</evidence>
<comment type="similarity">
    <text evidence="1">Belongs to the LysR transcriptional regulatory family.</text>
</comment>
<dbReference type="SUPFAM" id="SSF46785">
    <property type="entry name" value="Winged helix' DNA-binding domain"/>
    <property type="match status" value="1"/>
</dbReference>
<keyword evidence="4" id="KW-0804">Transcription</keyword>
<name>A0A3N2C6A3_9MICO</name>
<dbReference type="SUPFAM" id="SSF53850">
    <property type="entry name" value="Periplasmic binding protein-like II"/>
    <property type="match status" value="1"/>
</dbReference>
<sequence>MNLSQMRIMRELAERGTIAAVARHLHVTAPAISQQLAALHRELGVALTYRVGREIRLTEAGMALAEMAGTVHTLIDRAAETVREYGGDTGARVRVAAFQSAGQALLPGLLEDAEGGPSLVFGEHDVAQPEFAELVDQYDLVIAHRMDHDEPWPSEQLSVTTLLSEPFDVAMSVDHPLAGRSSLWAAELADESWIAAHAGFAPDVALGVVEATAGVRFHRAHRVNDYHLAASLIVGGELLALFPRYTAPRADPRLALVPLEDVRIARNIDVLARPHALARVAVAGMLGRLQDGADALQRERPSALVGPGLHHVEVWLADVDAERAGWAWLLSRVGFSMESEWPGGESWEAGGTYVTLTASPNLSASTHDRRRPGVNHLAFHGGTREAVDAIMAAGPEHGWRPLYQDRYPHAGGEQHYAGWLANEAGFKVEVVADLVVNALHSLNAAAPPSAPEC</sequence>
<dbReference type="GO" id="GO:0003700">
    <property type="term" value="F:DNA-binding transcription factor activity"/>
    <property type="evidence" value="ECO:0007669"/>
    <property type="project" value="InterPro"/>
</dbReference>
<accession>A0A3N2C6A3</accession>
<dbReference type="PROSITE" id="PS50931">
    <property type="entry name" value="HTH_LYSR"/>
    <property type="match status" value="1"/>
</dbReference>
<dbReference type="InterPro" id="IPR000847">
    <property type="entry name" value="LysR_HTH_N"/>
</dbReference>
<evidence type="ECO:0000256" key="1">
    <source>
        <dbReference type="ARBA" id="ARBA00009437"/>
    </source>
</evidence>
<dbReference type="InterPro" id="IPR005119">
    <property type="entry name" value="LysR_subst-bd"/>
</dbReference>
<feature type="domain" description="HTH lysR-type" evidence="5">
    <location>
        <begin position="1"/>
        <end position="58"/>
    </location>
</feature>
<dbReference type="Pfam" id="PF03466">
    <property type="entry name" value="LysR_substrate"/>
    <property type="match status" value="1"/>
</dbReference>
<reference evidence="7 8" key="1">
    <citation type="submission" date="2018-11" db="EMBL/GenBank/DDBJ databases">
        <title>Sequencing the genomes of 1000 actinobacteria strains.</title>
        <authorList>
            <person name="Klenk H.-P."/>
        </authorList>
    </citation>
    <scope>NUCLEOTIDE SEQUENCE [LARGE SCALE GENOMIC DNA]</scope>
    <source>
        <strain evidence="7 8">DSM 14012</strain>
    </source>
</reference>
<dbReference type="Pfam" id="PF13669">
    <property type="entry name" value="Glyoxalase_4"/>
    <property type="match status" value="1"/>
</dbReference>
<dbReference type="PROSITE" id="PS51819">
    <property type="entry name" value="VOC"/>
    <property type="match status" value="1"/>
</dbReference>
<dbReference type="GO" id="GO:0003677">
    <property type="term" value="F:DNA binding"/>
    <property type="evidence" value="ECO:0007669"/>
    <property type="project" value="UniProtKB-KW"/>
</dbReference>
<evidence type="ECO:0000256" key="3">
    <source>
        <dbReference type="ARBA" id="ARBA00023125"/>
    </source>
</evidence>
<comment type="caution">
    <text evidence="7">The sequence shown here is derived from an EMBL/GenBank/DDBJ whole genome shotgun (WGS) entry which is preliminary data.</text>
</comment>
<dbReference type="Gene3D" id="1.10.10.10">
    <property type="entry name" value="Winged helix-like DNA-binding domain superfamily/Winged helix DNA-binding domain"/>
    <property type="match status" value="1"/>
</dbReference>
<keyword evidence="2" id="KW-0805">Transcription regulation</keyword>
<dbReference type="SUPFAM" id="SSF54593">
    <property type="entry name" value="Glyoxalase/Bleomycin resistance protein/Dihydroxybiphenyl dioxygenase"/>
    <property type="match status" value="1"/>
</dbReference>
<dbReference type="GO" id="GO:0032993">
    <property type="term" value="C:protein-DNA complex"/>
    <property type="evidence" value="ECO:0007669"/>
    <property type="project" value="TreeGrafter"/>
</dbReference>
<dbReference type="InterPro" id="IPR037523">
    <property type="entry name" value="VOC_core"/>
</dbReference>
<dbReference type="PANTHER" id="PTHR30346:SF29">
    <property type="entry name" value="LYSR SUBSTRATE-BINDING"/>
    <property type="match status" value="1"/>
</dbReference>
<dbReference type="Gene3D" id="3.10.180.10">
    <property type="entry name" value="2,3-Dihydroxybiphenyl 1,2-Dioxygenase, domain 1"/>
    <property type="match status" value="1"/>
</dbReference>
<dbReference type="InterPro" id="IPR036388">
    <property type="entry name" value="WH-like_DNA-bd_sf"/>
</dbReference>
<dbReference type="PANTHER" id="PTHR30346">
    <property type="entry name" value="TRANSCRIPTIONAL DUAL REGULATOR HCAR-RELATED"/>
    <property type="match status" value="1"/>
</dbReference>
<organism evidence="7 8">
    <name type="scientific">Plantibacter flavus</name>
    <dbReference type="NCBI Taxonomy" id="150123"/>
    <lineage>
        <taxon>Bacteria</taxon>
        <taxon>Bacillati</taxon>
        <taxon>Actinomycetota</taxon>
        <taxon>Actinomycetes</taxon>
        <taxon>Micrococcales</taxon>
        <taxon>Microbacteriaceae</taxon>
        <taxon>Plantibacter</taxon>
    </lineage>
</organism>
<protein>
    <submittedName>
        <fullName evidence="7">DNA-binding transcriptional LysR family regulator</fullName>
    </submittedName>
</protein>
<evidence type="ECO:0000313" key="8">
    <source>
        <dbReference type="Proteomes" id="UP000266915"/>
    </source>
</evidence>
<dbReference type="AlphaFoldDB" id="A0A3N2C6A3"/>
<evidence type="ECO:0000256" key="4">
    <source>
        <dbReference type="ARBA" id="ARBA00023163"/>
    </source>
</evidence>
<dbReference type="Gene3D" id="3.40.190.10">
    <property type="entry name" value="Periplasmic binding protein-like II"/>
    <property type="match status" value="2"/>
</dbReference>
<dbReference type="InterPro" id="IPR029068">
    <property type="entry name" value="Glyas_Bleomycin-R_OHBP_Dase"/>
</dbReference>
<keyword evidence="3 7" id="KW-0238">DNA-binding</keyword>
<dbReference type="InterPro" id="IPR036390">
    <property type="entry name" value="WH_DNA-bd_sf"/>
</dbReference>
<feature type="domain" description="VOC" evidence="6">
    <location>
        <begin position="308"/>
        <end position="433"/>
    </location>
</feature>
<evidence type="ECO:0000256" key="2">
    <source>
        <dbReference type="ARBA" id="ARBA00023015"/>
    </source>
</evidence>
<keyword evidence="8" id="KW-1185">Reference proteome</keyword>
<evidence type="ECO:0000259" key="6">
    <source>
        <dbReference type="PROSITE" id="PS51819"/>
    </source>
</evidence>
<dbReference type="Proteomes" id="UP000266915">
    <property type="component" value="Unassembled WGS sequence"/>
</dbReference>
<proteinExistence type="inferred from homology"/>
<gene>
    <name evidence="7" type="ORF">EDD42_3140</name>
</gene>